<dbReference type="AlphaFoldDB" id="A0A7Y0UFU8"/>
<organism evidence="2 3">
    <name type="scientific">Mobiluncus curtisii</name>
    <dbReference type="NCBI Taxonomy" id="2051"/>
    <lineage>
        <taxon>Bacteria</taxon>
        <taxon>Bacillati</taxon>
        <taxon>Actinomycetota</taxon>
        <taxon>Actinomycetes</taxon>
        <taxon>Actinomycetales</taxon>
        <taxon>Actinomycetaceae</taxon>
        <taxon>Mobiluncus</taxon>
    </lineage>
</organism>
<evidence type="ECO:0000256" key="1">
    <source>
        <dbReference type="SAM" id="MobiDB-lite"/>
    </source>
</evidence>
<dbReference type="RefSeq" id="WP_013188831.1">
    <property type="nucleotide sequence ID" value="NZ_JABCUG010000001.1"/>
</dbReference>
<evidence type="ECO:0000313" key="3">
    <source>
        <dbReference type="Proteomes" id="UP000553981"/>
    </source>
</evidence>
<name>A0A7Y0UFU8_9ACTO</name>
<feature type="region of interest" description="Disordered" evidence="1">
    <location>
        <begin position="62"/>
        <end position="84"/>
    </location>
</feature>
<protein>
    <submittedName>
        <fullName evidence="2">Uncharacterized protein</fullName>
    </submittedName>
</protein>
<dbReference type="EMBL" id="JABCUI010000001">
    <property type="protein sequence ID" value="NMW86362.1"/>
    <property type="molecule type" value="Genomic_DNA"/>
</dbReference>
<dbReference type="Proteomes" id="UP000553981">
    <property type="component" value="Unassembled WGS sequence"/>
</dbReference>
<reference evidence="2 3" key="1">
    <citation type="submission" date="2020-04" db="EMBL/GenBank/DDBJ databases">
        <title>Antimicrobial susceptibility and clonality of vaginal-derived multi-drug resistant Mobiluncus isolates in China.</title>
        <authorList>
            <person name="Zhang X."/>
        </authorList>
    </citation>
    <scope>NUCLEOTIDE SEQUENCE [LARGE SCALE GENOMIC DNA]</scope>
    <source>
        <strain evidence="2 3">19</strain>
    </source>
</reference>
<accession>A0A7Y0UFU8</accession>
<sequence>MLNAQGKPISKTYDDTFFTSDPEGAVIVAIIHESGDSYKVKKTISTNPTTSIGFMPLLRGMATESGATSDTNRNTKRESVGAPY</sequence>
<evidence type="ECO:0000313" key="2">
    <source>
        <dbReference type="EMBL" id="NMW86362.1"/>
    </source>
</evidence>
<gene>
    <name evidence="2" type="ORF">HHJ67_01120</name>
</gene>
<comment type="caution">
    <text evidence="2">The sequence shown here is derived from an EMBL/GenBank/DDBJ whole genome shotgun (WGS) entry which is preliminary data.</text>
</comment>
<proteinExistence type="predicted"/>
<feature type="compositionally biased region" description="Basic and acidic residues" evidence="1">
    <location>
        <begin position="73"/>
        <end position="84"/>
    </location>
</feature>